<organism evidence="1 2">
    <name type="scientific">Entomophthora muscae</name>
    <dbReference type="NCBI Taxonomy" id="34485"/>
    <lineage>
        <taxon>Eukaryota</taxon>
        <taxon>Fungi</taxon>
        <taxon>Fungi incertae sedis</taxon>
        <taxon>Zoopagomycota</taxon>
        <taxon>Entomophthoromycotina</taxon>
        <taxon>Entomophthoromycetes</taxon>
        <taxon>Entomophthorales</taxon>
        <taxon>Entomophthoraceae</taxon>
        <taxon>Entomophthora</taxon>
    </lineage>
</organism>
<dbReference type="Proteomes" id="UP001165960">
    <property type="component" value="Unassembled WGS sequence"/>
</dbReference>
<keyword evidence="2" id="KW-1185">Reference proteome</keyword>
<protein>
    <submittedName>
        <fullName evidence="1">Uncharacterized protein</fullName>
    </submittedName>
</protein>
<sequence>MASSQNLVTPASKPSPTPPRPPASSITGAPHNSEMVSPLLIARYMVAQQLPHFAKGDFKLWLRKFESHCTLFRRPKEEKLLTVAQFLDGGAAKWHNNLSYANWDKWRKVAIKQSVP</sequence>
<dbReference type="EMBL" id="QTSX02006599">
    <property type="protein sequence ID" value="KAJ9052814.1"/>
    <property type="molecule type" value="Genomic_DNA"/>
</dbReference>
<accession>A0ACC2RRZ1</accession>
<reference evidence="1" key="1">
    <citation type="submission" date="2022-04" db="EMBL/GenBank/DDBJ databases">
        <title>Genome of the entomopathogenic fungus Entomophthora muscae.</title>
        <authorList>
            <person name="Elya C."/>
            <person name="Lovett B.R."/>
            <person name="Lee E."/>
            <person name="Macias A.M."/>
            <person name="Hajek A.E."/>
            <person name="De Bivort B.L."/>
            <person name="Kasson M.T."/>
            <person name="De Fine Licht H.H."/>
            <person name="Stajich J.E."/>
        </authorList>
    </citation>
    <scope>NUCLEOTIDE SEQUENCE</scope>
    <source>
        <strain evidence="1">Berkeley</strain>
    </source>
</reference>
<evidence type="ECO:0000313" key="1">
    <source>
        <dbReference type="EMBL" id="KAJ9052814.1"/>
    </source>
</evidence>
<proteinExistence type="predicted"/>
<gene>
    <name evidence="1" type="ORF">DSO57_1030469</name>
</gene>
<name>A0ACC2RRZ1_9FUNG</name>
<evidence type="ECO:0000313" key="2">
    <source>
        <dbReference type="Proteomes" id="UP001165960"/>
    </source>
</evidence>
<comment type="caution">
    <text evidence="1">The sequence shown here is derived from an EMBL/GenBank/DDBJ whole genome shotgun (WGS) entry which is preliminary data.</text>
</comment>